<dbReference type="EMBL" id="CYRY02012411">
    <property type="protein sequence ID" value="VCW79650.1"/>
    <property type="molecule type" value="Genomic_DNA"/>
</dbReference>
<sequence>MFERSLQGLQRGLHQWADALRRFPSHHGTANSKGKHTLAGEEVNGFTGLSLKYKSERRDHMV</sequence>
<dbReference type="Proteomes" id="UP000269945">
    <property type="component" value="Unassembled WGS sequence"/>
</dbReference>
<comment type="caution">
    <text evidence="1">The sequence shown here is derived from an EMBL/GenBank/DDBJ whole genome shotgun (WGS) entry which is preliminary data.</text>
</comment>
<accession>A0A9X9LRD6</accession>
<reference evidence="1 2" key="1">
    <citation type="submission" date="2018-10" db="EMBL/GenBank/DDBJ databases">
        <authorList>
            <person name="Ekblom R."/>
            <person name="Jareborg N."/>
        </authorList>
    </citation>
    <scope>NUCLEOTIDE SEQUENCE [LARGE SCALE GENOMIC DNA]</scope>
    <source>
        <tissue evidence="1">Muscle</tissue>
    </source>
</reference>
<proteinExistence type="predicted"/>
<protein>
    <submittedName>
        <fullName evidence="1">Uncharacterized protein</fullName>
    </submittedName>
</protein>
<name>A0A9X9LRD6_GULGU</name>
<feature type="non-terminal residue" evidence="1">
    <location>
        <position position="1"/>
    </location>
</feature>
<gene>
    <name evidence="1" type="ORF">BN2614_LOCUS1</name>
</gene>
<organism evidence="1 2">
    <name type="scientific">Gulo gulo</name>
    <name type="common">Wolverine</name>
    <name type="synonym">Gluton</name>
    <dbReference type="NCBI Taxonomy" id="48420"/>
    <lineage>
        <taxon>Eukaryota</taxon>
        <taxon>Metazoa</taxon>
        <taxon>Chordata</taxon>
        <taxon>Craniata</taxon>
        <taxon>Vertebrata</taxon>
        <taxon>Euteleostomi</taxon>
        <taxon>Mammalia</taxon>
        <taxon>Eutheria</taxon>
        <taxon>Laurasiatheria</taxon>
        <taxon>Carnivora</taxon>
        <taxon>Caniformia</taxon>
        <taxon>Musteloidea</taxon>
        <taxon>Mustelidae</taxon>
        <taxon>Guloninae</taxon>
        <taxon>Gulo</taxon>
    </lineage>
</organism>
<dbReference type="AlphaFoldDB" id="A0A9X9LRD6"/>
<evidence type="ECO:0000313" key="1">
    <source>
        <dbReference type="EMBL" id="VCW79650.1"/>
    </source>
</evidence>
<keyword evidence="2" id="KW-1185">Reference proteome</keyword>
<evidence type="ECO:0000313" key="2">
    <source>
        <dbReference type="Proteomes" id="UP000269945"/>
    </source>
</evidence>